<keyword evidence="2" id="KW-0576">Peroxisome</keyword>
<dbReference type="AlphaFoldDB" id="A0AAW1IT61"/>
<keyword evidence="5" id="KW-1185">Reference proteome</keyword>
<accession>A0AAW1IT61</accession>
<dbReference type="InterPro" id="IPR008733">
    <property type="entry name" value="PEX11"/>
</dbReference>
<evidence type="ECO:0000313" key="5">
    <source>
        <dbReference type="Proteomes" id="UP001458880"/>
    </source>
</evidence>
<comment type="caution">
    <text evidence="4">The sequence shown here is derived from an EMBL/GenBank/DDBJ whole genome shotgun (WGS) entry which is preliminary data.</text>
</comment>
<dbReference type="GO" id="GO:0016559">
    <property type="term" value="P:peroxisome fission"/>
    <property type="evidence" value="ECO:0007669"/>
    <property type="project" value="InterPro"/>
</dbReference>
<evidence type="ECO:0000256" key="2">
    <source>
        <dbReference type="ARBA" id="ARBA00023140"/>
    </source>
</evidence>
<organism evidence="4 5">
    <name type="scientific">Popillia japonica</name>
    <name type="common">Japanese beetle</name>
    <dbReference type="NCBI Taxonomy" id="7064"/>
    <lineage>
        <taxon>Eukaryota</taxon>
        <taxon>Metazoa</taxon>
        <taxon>Ecdysozoa</taxon>
        <taxon>Arthropoda</taxon>
        <taxon>Hexapoda</taxon>
        <taxon>Insecta</taxon>
        <taxon>Pterygota</taxon>
        <taxon>Neoptera</taxon>
        <taxon>Endopterygota</taxon>
        <taxon>Coleoptera</taxon>
        <taxon>Polyphaga</taxon>
        <taxon>Scarabaeiformia</taxon>
        <taxon>Scarabaeidae</taxon>
        <taxon>Rutelinae</taxon>
        <taxon>Popillia</taxon>
    </lineage>
</organism>
<evidence type="ECO:0000313" key="4">
    <source>
        <dbReference type="EMBL" id="KAK9693134.1"/>
    </source>
</evidence>
<dbReference type="EMBL" id="JASPKY010000552">
    <property type="protein sequence ID" value="KAK9693134.1"/>
    <property type="molecule type" value="Genomic_DNA"/>
</dbReference>
<dbReference type="InterPro" id="IPR026510">
    <property type="entry name" value="PEX11C_met"/>
</dbReference>
<keyword evidence="1" id="KW-0472">Membrane</keyword>
<dbReference type="GO" id="GO:0005778">
    <property type="term" value="C:peroxisomal membrane"/>
    <property type="evidence" value="ECO:0007669"/>
    <property type="project" value="UniProtKB-SubCell"/>
</dbReference>
<dbReference type="PANTHER" id="PTHR20990:SF1">
    <property type="entry name" value="PEROXISOMAL MEMBRANE PROTEIN 11C"/>
    <property type="match status" value="1"/>
</dbReference>
<proteinExistence type="predicted"/>
<dbReference type="Pfam" id="PF05648">
    <property type="entry name" value="PEX11"/>
    <property type="match status" value="1"/>
</dbReference>
<name>A0AAW1IT61_POPJA</name>
<evidence type="ECO:0000256" key="1">
    <source>
        <dbReference type="ARBA" id="ARBA00023136"/>
    </source>
</evidence>
<reference evidence="4 5" key="1">
    <citation type="journal article" date="2024" name="BMC Genomics">
        <title>De novo assembly and annotation of Popillia japonica's genome with initial clues to its potential as an invasive pest.</title>
        <authorList>
            <person name="Cucini C."/>
            <person name="Boschi S."/>
            <person name="Funari R."/>
            <person name="Cardaioli E."/>
            <person name="Iannotti N."/>
            <person name="Marturano G."/>
            <person name="Paoli F."/>
            <person name="Bruttini M."/>
            <person name="Carapelli A."/>
            <person name="Frati F."/>
            <person name="Nardi F."/>
        </authorList>
    </citation>
    <scope>NUCLEOTIDE SEQUENCE [LARGE SCALE GENOMIC DNA]</scope>
    <source>
        <strain evidence="4">DMR45628</strain>
    </source>
</reference>
<dbReference type="PANTHER" id="PTHR20990">
    <property type="entry name" value="PEROXISOMAL BIOGENESIS FACTOR 11"/>
    <property type="match status" value="1"/>
</dbReference>
<sequence>MSKFPVLDEICNVLETYKGRDKFLRTICYSTKLISGLTSDPLLAKRMQNVSSQMSAARLILRLLDDLPMLKYAMEYGFGEEENDKLMASLGVITNVIDILYYPIEKVAWLAEHRLISGYNVEPWDTASSIFWSASIYLTLMKTLRYVLILQQHKTCADLSADKHADKQIGLEKLIARQRYEILTCIRMSLDFIHAVNTLPPGFLWSSKLKTWHVGFIATFSSCEEDYILFNLMEL</sequence>
<gene>
    <name evidence="4" type="ORF">QE152_g34410</name>
</gene>
<evidence type="ECO:0000256" key="3">
    <source>
        <dbReference type="ARBA" id="ARBA00046271"/>
    </source>
</evidence>
<dbReference type="Proteomes" id="UP001458880">
    <property type="component" value="Unassembled WGS sequence"/>
</dbReference>
<comment type="subcellular location">
    <subcellularLocation>
        <location evidence="3">Peroxisome membrane</location>
    </subcellularLocation>
</comment>
<protein>
    <submittedName>
        <fullName evidence="4">Peroxisomal biogenesis factor 11 (PEX11)</fullName>
    </submittedName>
</protein>